<accession>A0A4C2A0X7</accession>
<evidence type="ECO:0000313" key="1">
    <source>
        <dbReference type="EMBL" id="GBP92829.1"/>
    </source>
</evidence>
<protein>
    <submittedName>
        <fullName evidence="1">Uncharacterized protein</fullName>
    </submittedName>
</protein>
<keyword evidence="2" id="KW-1185">Reference proteome</keyword>
<evidence type="ECO:0000313" key="2">
    <source>
        <dbReference type="Proteomes" id="UP000299102"/>
    </source>
</evidence>
<sequence>MLWDSRRRRRTAGGVTDGACDDSVFTTARPITRSYNASNRPAFIAGPRAGGFSRTPIYLLSETYSFCTHKNCTTEAVSNKRLVQFFSGFCFLT</sequence>
<name>A0A4C2A0X7_EUMVA</name>
<gene>
    <name evidence="1" type="ORF">EVAR_63285_1</name>
</gene>
<dbReference type="EMBL" id="BGZK01002313">
    <property type="protein sequence ID" value="GBP92829.1"/>
    <property type="molecule type" value="Genomic_DNA"/>
</dbReference>
<comment type="caution">
    <text evidence="1">The sequence shown here is derived from an EMBL/GenBank/DDBJ whole genome shotgun (WGS) entry which is preliminary data.</text>
</comment>
<dbReference type="Proteomes" id="UP000299102">
    <property type="component" value="Unassembled WGS sequence"/>
</dbReference>
<dbReference type="AlphaFoldDB" id="A0A4C2A0X7"/>
<organism evidence="1 2">
    <name type="scientific">Eumeta variegata</name>
    <name type="common">Bagworm moth</name>
    <name type="synonym">Eumeta japonica</name>
    <dbReference type="NCBI Taxonomy" id="151549"/>
    <lineage>
        <taxon>Eukaryota</taxon>
        <taxon>Metazoa</taxon>
        <taxon>Ecdysozoa</taxon>
        <taxon>Arthropoda</taxon>
        <taxon>Hexapoda</taxon>
        <taxon>Insecta</taxon>
        <taxon>Pterygota</taxon>
        <taxon>Neoptera</taxon>
        <taxon>Endopterygota</taxon>
        <taxon>Lepidoptera</taxon>
        <taxon>Glossata</taxon>
        <taxon>Ditrysia</taxon>
        <taxon>Tineoidea</taxon>
        <taxon>Psychidae</taxon>
        <taxon>Oiketicinae</taxon>
        <taxon>Eumeta</taxon>
    </lineage>
</organism>
<reference evidence="1 2" key="1">
    <citation type="journal article" date="2019" name="Commun. Biol.">
        <title>The bagworm genome reveals a unique fibroin gene that provides high tensile strength.</title>
        <authorList>
            <person name="Kono N."/>
            <person name="Nakamura H."/>
            <person name="Ohtoshi R."/>
            <person name="Tomita M."/>
            <person name="Numata K."/>
            <person name="Arakawa K."/>
        </authorList>
    </citation>
    <scope>NUCLEOTIDE SEQUENCE [LARGE SCALE GENOMIC DNA]</scope>
</reference>
<proteinExistence type="predicted"/>